<reference evidence="13" key="1">
    <citation type="submission" date="2010-11" db="EMBL/GenBank/DDBJ databases">
        <title>The complete genome of Mahella australiensis DSM 15567.</title>
        <authorList>
            <consortium name="US DOE Joint Genome Institute (JGI-PGF)"/>
            <person name="Lucas S."/>
            <person name="Copeland A."/>
            <person name="Lapidus A."/>
            <person name="Bruce D."/>
            <person name="Goodwin L."/>
            <person name="Pitluck S."/>
            <person name="Kyrpides N."/>
            <person name="Mavromatis K."/>
            <person name="Pagani I."/>
            <person name="Ivanova N."/>
            <person name="Teshima H."/>
            <person name="Brettin T."/>
            <person name="Detter J.C."/>
            <person name="Han C."/>
            <person name="Tapia R."/>
            <person name="Land M."/>
            <person name="Hauser L."/>
            <person name="Markowitz V."/>
            <person name="Cheng J.-F."/>
            <person name="Hugenholtz P."/>
            <person name="Woyke T."/>
            <person name="Wu D."/>
            <person name="Spring S."/>
            <person name="Pukall R."/>
            <person name="Steenblock K."/>
            <person name="Schneider S."/>
            <person name="Klenk H.-P."/>
            <person name="Eisen J.A."/>
        </authorList>
    </citation>
    <scope>NUCLEOTIDE SEQUENCE [LARGE SCALE GENOMIC DNA]</scope>
    <source>
        <strain evidence="13">DSM 15567 / CIP 107919 / 50-1 BON</strain>
    </source>
</reference>
<evidence type="ECO:0000256" key="5">
    <source>
        <dbReference type="ARBA" id="ARBA00022822"/>
    </source>
</evidence>
<dbReference type="GO" id="GO:0000162">
    <property type="term" value="P:L-tryptophan biosynthetic process"/>
    <property type="evidence" value="ECO:0007669"/>
    <property type="project" value="UniProtKB-UniRule"/>
</dbReference>
<feature type="binding site" evidence="9">
    <location>
        <position position="225"/>
    </location>
    <ligand>
        <name>Mg(2+)</name>
        <dbReference type="ChEBI" id="CHEBI:18420"/>
        <label>1</label>
    </ligand>
</feature>
<keyword evidence="2 9" id="KW-0028">Amino-acid biosynthesis</keyword>
<dbReference type="NCBIfam" id="TIGR01245">
    <property type="entry name" value="trpD"/>
    <property type="match status" value="1"/>
</dbReference>
<feature type="binding site" evidence="9">
    <location>
        <position position="165"/>
    </location>
    <ligand>
        <name>anthranilate</name>
        <dbReference type="ChEBI" id="CHEBI:16567"/>
        <label>2</label>
    </ligand>
</feature>
<comment type="catalytic activity">
    <reaction evidence="7 9">
        <text>N-(5-phospho-beta-D-ribosyl)anthranilate + diphosphate = 5-phospho-alpha-D-ribose 1-diphosphate + anthranilate</text>
        <dbReference type="Rhea" id="RHEA:11768"/>
        <dbReference type="ChEBI" id="CHEBI:16567"/>
        <dbReference type="ChEBI" id="CHEBI:18277"/>
        <dbReference type="ChEBI" id="CHEBI:33019"/>
        <dbReference type="ChEBI" id="CHEBI:58017"/>
        <dbReference type="EC" id="2.4.2.18"/>
    </reaction>
</comment>
<feature type="binding site" evidence="9">
    <location>
        <position position="79"/>
    </location>
    <ligand>
        <name>5-phospho-alpha-D-ribose 1-diphosphate</name>
        <dbReference type="ChEBI" id="CHEBI:58017"/>
    </ligand>
</feature>
<dbReference type="FunFam" id="3.40.1030.10:FF:000002">
    <property type="entry name" value="Anthranilate phosphoribosyltransferase"/>
    <property type="match status" value="1"/>
</dbReference>
<keyword evidence="9" id="KW-0460">Magnesium</keyword>
<comment type="caution">
    <text evidence="9">Lacks conserved residue(s) required for the propagation of feature annotation.</text>
</comment>
<dbReference type="GO" id="GO:0004048">
    <property type="term" value="F:anthranilate phosphoribosyltransferase activity"/>
    <property type="evidence" value="ECO:0007669"/>
    <property type="project" value="UniProtKB-UniRule"/>
</dbReference>
<evidence type="ECO:0000313" key="13">
    <source>
        <dbReference type="Proteomes" id="UP000008457"/>
    </source>
</evidence>
<comment type="function">
    <text evidence="9">Catalyzes the transfer of the phosphoribosyl group of 5-phosphorylribose-1-pyrophosphate (PRPP) to anthranilate to yield N-(5'-phosphoribosyl)-anthranilate (PRA).</text>
</comment>
<dbReference type="InterPro" id="IPR000312">
    <property type="entry name" value="Glycosyl_Trfase_fam3"/>
</dbReference>
<dbReference type="AlphaFoldDB" id="F3ZZC3"/>
<keyword evidence="5 9" id="KW-0822">Tryptophan biosynthesis</keyword>
<evidence type="ECO:0000256" key="9">
    <source>
        <dbReference type="HAMAP-Rule" id="MF_00211"/>
    </source>
</evidence>
<dbReference type="Pfam" id="PF02885">
    <property type="entry name" value="Glycos_trans_3N"/>
    <property type="match status" value="1"/>
</dbReference>
<dbReference type="Gene3D" id="3.40.1030.10">
    <property type="entry name" value="Nucleoside phosphorylase/phosphoribosyltransferase catalytic domain"/>
    <property type="match status" value="1"/>
</dbReference>
<evidence type="ECO:0000313" key="12">
    <source>
        <dbReference type="EMBL" id="AEE95733.1"/>
    </source>
</evidence>
<evidence type="ECO:0000256" key="6">
    <source>
        <dbReference type="ARBA" id="ARBA00023141"/>
    </source>
</evidence>
<dbReference type="SUPFAM" id="SSF47648">
    <property type="entry name" value="Nucleoside phosphorylase/phosphoribosyltransferase N-terminal domain"/>
    <property type="match status" value="1"/>
</dbReference>
<evidence type="ECO:0000256" key="2">
    <source>
        <dbReference type="ARBA" id="ARBA00022605"/>
    </source>
</evidence>
<dbReference type="SUPFAM" id="SSF52418">
    <property type="entry name" value="Nucleoside phosphorylase/phosphoribosyltransferase catalytic domain"/>
    <property type="match status" value="1"/>
</dbReference>
<feature type="binding site" evidence="9">
    <location>
        <position position="110"/>
    </location>
    <ligand>
        <name>anthranilate</name>
        <dbReference type="ChEBI" id="CHEBI:16567"/>
        <label>1</label>
    </ligand>
</feature>
<dbReference type="Proteomes" id="UP000008457">
    <property type="component" value="Chromosome"/>
</dbReference>
<dbReference type="Gene3D" id="1.20.970.10">
    <property type="entry name" value="Transferase, Pyrimidine Nucleoside Phosphorylase, Chain C"/>
    <property type="match status" value="1"/>
</dbReference>
<dbReference type="EC" id="2.4.2.18" evidence="9"/>
<keyword evidence="3 9" id="KW-0328">Glycosyltransferase</keyword>
<evidence type="ECO:0000256" key="8">
    <source>
        <dbReference type="ARBA" id="ARBA00061188"/>
    </source>
</evidence>
<feature type="domain" description="Glycosyl transferase family 3 N-terminal" evidence="11">
    <location>
        <begin position="4"/>
        <end position="65"/>
    </location>
</feature>
<dbReference type="STRING" id="697281.Mahau_0529"/>
<dbReference type="RefSeq" id="WP_013780166.1">
    <property type="nucleotide sequence ID" value="NC_015520.1"/>
</dbReference>
<dbReference type="EMBL" id="CP002360">
    <property type="protein sequence ID" value="AEE95733.1"/>
    <property type="molecule type" value="Genomic_DNA"/>
</dbReference>
<evidence type="ECO:0000259" key="11">
    <source>
        <dbReference type="Pfam" id="PF02885"/>
    </source>
</evidence>
<feature type="binding site" evidence="9">
    <location>
        <begin position="89"/>
        <end position="92"/>
    </location>
    <ligand>
        <name>5-phospho-alpha-D-ribose 1-diphosphate</name>
        <dbReference type="ChEBI" id="CHEBI:58017"/>
    </ligand>
</feature>
<feature type="binding site" evidence="9">
    <location>
        <position position="224"/>
    </location>
    <ligand>
        <name>Mg(2+)</name>
        <dbReference type="ChEBI" id="CHEBI:18420"/>
        <label>2</label>
    </ligand>
</feature>
<sequence length="345" mass="36554">MIREAIDMLVKGQDLSLEQAMQCVDMIMSGQATQAQIGAFLAAMSLKGETVDEITGAALAMRSKAQRLELDMYCVDTCGTGGDKAETFNISTAAAFVAAAAGVPVAKHGNRSVSSRCGSADVLEALGIITDMPPSYTAQCIKEVGIGFMFAPVYHTAMKHAAGPRKELGIRTIFNILGPLTNPAGTKGQVLGVYDAVMVRPIAQVLAKLGTDRAMVVHGTDGLDEITVAGETMVAEINGDSIAEYTIAPEHFGLERATREALKGGDPQHNAAIIRSVFNGQKGAYRDAVILNGAAAIYVGKKTETLEEAVDLAQKLIDDGSAGAKLNQLIEFCNRYDKQRRQAMV</sequence>
<dbReference type="eggNOG" id="COG0547">
    <property type="taxonomic scope" value="Bacteria"/>
</dbReference>
<dbReference type="HAMAP" id="MF_00211">
    <property type="entry name" value="TrpD"/>
    <property type="match status" value="1"/>
</dbReference>
<feature type="domain" description="Glycosyl transferase family 3" evidence="10">
    <location>
        <begin position="74"/>
        <end position="322"/>
    </location>
</feature>
<dbReference type="Pfam" id="PF00591">
    <property type="entry name" value="Glycos_transf_3"/>
    <property type="match status" value="1"/>
</dbReference>
<comment type="similarity">
    <text evidence="8">In the C-terminal section; belongs to the anthranilate phosphoribosyltransferase family.</text>
</comment>
<dbReference type="InterPro" id="IPR035902">
    <property type="entry name" value="Nuc_phospho_transferase"/>
</dbReference>
<feature type="binding site" evidence="9">
    <location>
        <position position="119"/>
    </location>
    <ligand>
        <name>5-phospho-alpha-D-ribose 1-diphosphate</name>
        <dbReference type="ChEBI" id="CHEBI:58017"/>
    </ligand>
</feature>
<comment type="cofactor">
    <cofactor evidence="9">
        <name>Mg(2+)</name>
        <dbReference type="ChEBI" id="CHEBI:18420"/>
    </cofactor>
    <text evidence="9">Binds 2 magnesium ions per monomer.</text>
</comment>
<evidence type="ECO:0000256" key="7">
    <source>
        <dbReference type="ARBA" id="ARBA00052328"/>
    </source>
</evidence>
<proteinExistence type="inferred from homology"/>
<comment type="similarity">
    <text evidence="9">Belongs to the anthranilate phosphoribosyltransferase family.</text>
</comment>
<keyword evidence="9" id="KW-0479">Metal-binding</keyword>
<evidence type="ECO:0000256" key="3">
    <source>
        <dbReference type="ARBA" id="ARBA00022676"/>
    </source>
</evidence>
<protein>
    <recommendedName>
        <fullName evidence="9">Anthranilate phosphoribosyltransferase</fullName>
        <ecNumber evidence="9">2.4.2.18</ecNumber>
    </recommendedName>
</protein>
<keyword evidence="4 9" id="KW-0808">Transferase</keyword>
<name>F3ZZC3_MAHA5</name>
<dbReference type="UniPathway" id="UPA00035">
    <property type="reaction ID" value="UER00041"/>
</dbReference>
<dbReference type="InterPro" id="IPR036320">
    <property type="entry name" value="Glycosyl_Trfase_fam3_N_dom_sf"/>
</dbReference>
<gene>
    <name evidence="9" type="primary">trpD</name>
    <name evidence="12" type="ordered locus">Mahau_0529</name>
</gene>
<dbReference type="HOGENOM" id="CLU_034315_2_1_9"/>
<dbReference type="GO" id="GO:0005829">
    <property type="term" value="C:cytosol"/>
    <property type="evidence" value="ECO:0007669"/>
    <property type="project" value="TreeGrafter"/>
</dbReference>
<dbReference type="GO" id="GO:0000287">
    <property type="term" value="F:magnesium ion binding"/>
    <property type="evidence" value="ECO:0007669"/>
    <property type="project" value="UniProtKB-UniRule"/>
</dbReference>
<organism evidence="12 13">
    <name type="scientific">Mahella australiensis (strain DSM 15567 / CIP 107919 / 50-1 BON)</name>
    <dbReference type="NCBI Taxonomy" id="697281"/>
    <lineage>
        <taxon>Bacteria</taxon>
        <taxon>Bacillati</taxon>
        <taxon>Bacillota</taxon>
        <taxon>Clostridia</taxon>
        <taxon>Thermoanaerobacterales</taxon>
        <taxon>Thermoanaerobacterales Family IV. Incertae Sedis</taxon>
        <taxon>Mahella</taxon>
    </lineage>
</organism>
<dbReference type="OrthoDB" id="9806430at2"/>
<feature type="binding site" evidence="9">
    <location>
        <position position="87"/>
    </location>
    <ligand>
        <name>5-phospho-alpha-D-ribose 1-diphosphate</name>
        <dbReference type="ChEBI" id="CHEBI:58017"/>
    </ligand>
</feature>
<evidence type="ECO:0000256" key="4">
    <source>
        <dbReference type="ARBA" id="ARBA00022679"/>
    </source>
</evidence>
<feature type="binding site" evidence="9">
    <location>
        <position position="225"/>
    </location>
    <ligand>
        <name>Mg(2+)</name>
        <dbReference type="ChEBI" id="CHEBI:18420"/>
        <label>2</label>
    </ligand>
</feature>
<comment type="pathway">
    <text evidence="1 9">Amino-acid biosynthesis; L-tryptophan biosynthesis; L-tryptophan from chorismate: step 2/5.</text>
</comment>
<keyword evidence="13" id="KW-1185">Reference proteome</keyword>
<feature type="binding site" evidence="9">
    <location>
        <begin position="82"/>
        <end position="83"/>
    </location>
    <ligand>
        <name>5-phospho-alpha-D-ribose 1-diphosphate</name>
        <dbReference type="ChEBI" id="CHEBI:58017"/>
    </ligand>
</feature>
<accession>F3ZZC3</accession>
<evidence type="ECO:0000259" key="10">
    <source>
        <dbReference type="Pfam" id="PF00591"/>
    </source>
</evidence>
<comment type="subunit">
    <text evidence="9">Homodimer.</text>
</comment>
<dbReference type="KEGG" id="mas:Mahau_0529"/>
<dbReference type="InterPro" id="IPR005940">
    <property type="entry name" value="Anthranilate_Pribosyl_Tfrase"/>
</dbReference>
<dbReference type="PANTHER" id="PTHR43285:SF2">
    <property type="entry name" value="ANTHRANILATE PHOSPHORIBOSYLTRANSFERASE"/>
    <property type="match status" value="1"/>
</dbReference>
<keyword evidence="6 9" id="KW-0057">Aromatic amino acid biosynthesis</keyword>
<reference evidence="12 13" key="2">
    <citation type="journal article" date="2011" name="Stand. Genomic Sci.">
        <title>Complete genome sequence of Mahella australiensis type strain (50-1 BON).</title>
        <authorList>
            <person name="Sikorski J."/>
            <person name="Teshima H."/>
            <person name="Nolan M."/>
            <person name="Lucas S."/>
            <person name="Hammon N."/>
            <person name="Deshpande S."/>
            <person name="Cheng J.F."/>
            <person name="Pitluck S."/>
            <person name="Liolios K."/>
            <person name="Pagani I."/>
            <person name="Ivanova N."/>
            <person name="Huntemann M."/>
            <person name="Mavromatis K."/>
            <person name="Ovchinikova G."/>
            <person name="Pati A."/>
            <person name="Tapia R."/>
            <person name="Han C."/>
            <person name="Goodwin L."/>
            <person name="Chen A."/>
            <person name="Palaniappan K."/>
            <person name="Land M."/>
            <person name="Hauser L."/>
            <person name="Ngatchou-Djao O.D."/>
            <person name="Rohde M."/>
            <person name="Pukall R."/>
            <person name="Spring S."/>
            <person name="Abt B."/>
            <person name="Goker M."/>
            <person name="Detter J.C."/>
            <person name="Woyke T."/>
            <person name="Bristow J."/>
            <person name="Markowitz V."/>
            <person name="Hugenholtz P."/>
            <person name="Eisen J.A."/>
            <person name="Kyrpides N.C."/>
            <person name="Klenk H.P."/>
            <person name="Lapidus A."/>
        </authorList>
    </citation>
    <scope>NUCLEOTIDE SEQUENCE [LARGE SCALE GENOMIC DNA]</scope>
    <source>
        <strain evidence="13">DSM 15567 / CIP 107919 / 50-1 BON</strain>
    </source>
</reference>
<dbReference type="PANTHER" id="PTHR43285">
    <property type="entry name" value="ANTHRANILATE PHOSPHORIBOSYLTRANSFERASE"/>
    <property type="match status" value="1"/>
</dbReference>
<feature type="binding site" evidence="9">
    <location>
        <position position="79"/>
    </location>
    <ligand>
        <name>anthranilate</name>
        <dbReference type="ChEBI" id="CHEBI:16567"/>
        <label>1</label>
    </ligand>
</feature>
<evidence type="ECO:0000256" key="1">
    <source>
        <dbReference type="ARBA" id="ARBA00004907"/>
    </source>
</evidence>
<feature type="binding site" evidence="9">
    <location>
        <position position="91"/>
    </location>
    <ligand>
        <name>Mg(2+)</name>
        <dbReference type="ChEBI" id="CHEBI:18420"/>
        <label>1</label>
    </ligand>
</feature>
<dbReference type="InterPro" id="IPR017459">
    <property type="entry name" value="Glycosyl_Trfase_fam3_N_dom"/>
</dbReference>
<feature type="binding site" evidence="9">
    <location>
        <begin position="107"/>
        <end position="115"/>
    </location>
    <ligand>
        <name>5-phospho-alpha-D-ribose 1-diphosphate</name>
        <dbReference type="ChEBI" id="CHEBI:58017"/>
    </ligand>
</feature>